<evidence type="ECO:0000313" key="5">
    <source>
        <dbReference type="EMBL" id="APE94599.1"/>
    </source>
</evidence>
<dbReference type="Proteomes" id="UP000185608">
    <property type="component" value="Chromosome"/>
</dbReference>
<evidence type="ECO:0000256" key="2">
    <source>
        <dbReference type="ARBA" id="ARBA00023315"/>
    </source>
</evidence>
<dbReference type="Gene3D" id="3.40.630.30">
    <property type="match status" value="1"/>
</dbReference>
<keyword evidence="1 4" id="KW-0808">Transferase</keyword>
<dbReference type="SUPFAM" id="SSF55729">
    <property type="entry name" value="Acyl-CoA N-acyltransferases (Nat)"/>
    <property type="match status" value="1"/>
</dbReference>
<dbReference type="STRING" id="1873524.HSR6_0125"/>
<reference evidence="7" key="2">
    <citation type="submission" date="2016-08" db="EMBL/GenBank/DDBJ databases">
        <title>Discovery of first anaerobic lithoheterotrophic haloarchae widely represented in hypersaline habitats.</title>
        <authorList>
            <person name="Sorokin D.Y."/>
            <person name="Kublanov I.V."/>
            <person name="Roman P."/>
            <person name="Sinninghe Damste J.S."/>
            <person name="Golyshin P.N."/>
            <person name="Rojo D."/>
            <person name="Ciordia S."/>
            <person name="Mena Md.C."/>
            <person name="Ferrer M."/>
            <person name="Smedile F."/>
            <person name="Messina E."/>
            <person name="La Cono V."/>
            <person name="Yakimov M.M."/>
        </authorList>
    </citation>
    <scope>NUCLEOTIDE SEQUENCE [LARGE SCALE GENOMIC DNA]</scope>
    <source>
        <strain evidence="7">HSR6</strain>
    </source>
</reference>
<evidence type="ECO:0000313" key="6">
    <source>
        <dbReference type="Proteomes" id="UP000185608"/>
    </source>
</evidence>
<dbReference type="InterPro" id="IPR016181">
    <property type="entry name" value="Acyl_CoA_acyltransferase"/>
</dbReference>
<dbReference type="GeneID" id="30416652"/>
<dbReference type="AlphaFoldDB" id="A0A1D8S1U1"/>
<dbReference type="Proteomes" id="UP000186165">
    <property type="component" value="Chromosome"/>
</dbReference>
<evidence type="ECO:0000313" key="4">
    <source>
        <dbReference type="EMBL" id="AOW79334.1"/>
    </source>
</evidence>
<reference evidence="5" key="3">
    <citation type="journal article" date="2017" name="ISME J.">
        <title>Discovery of anaerobic lithoheterotrophic haloarchaea, ubiquitous in hypersaline habitats.</title>
        <authorList>
            <person name="Sorokin D.Y."/>
            <person name="Messina E."/>
            <person name="Smedile F."/>
            <person name="Roman P."/>
            <person name="Damste J.S.S."/>
            <person name="Ciordia S."/>
            <person name="Mena M.C."/>
            <person name="Ferrer M."/>
            <person name="Golyshin P.N."/>
            <person name="Kublanov I.V."/>
            <person name="Samarov N.I."/>
            <person name="Toshchakov S.V."/>
            <person name="La Cono V."/>
            <person name="Yakimov M.M."/>
        </authorList>
    </citation>
    <scope>NUCLEOTIDE SEQUENCE</scope>
    <source>
        <strain evidence="5">HSR6</strain>
    </source>
</reference>
<dbReference type="InterPro" id="IPR050832">
    <property type="entry name" value="Bact_Acetyltransf"/>
</dbReference>
<feature type="domain" description="N-acetyltransferase" evidence="3">
    <location>
        <begin position="3"/>
        <end position="155"/>
    </location>
</feature>
<evidence type="ECO:0000313" key="7">
    <source>
        <dbReference type="Proteomes" id="UP000186165"/>
    </source>
</evidence>
<dbReference type="KEGG" id="halh:HTSR_0126"/>
<keyword evidence="2" id="KW-0012">Acyltransferase</keyword>
<keyword evidence="7" id="KW-1185">Reference proteome</keyword>
<gene>
    <name evidence="5" type="ORF">HSR6_0125</name>
    <name evidence="4" type="ORF">HTSR_0126</name>
</gene>
<dbReference type="PANTHER" id="PTHR43877">
    <property type="entry name" value="AMINOALKYLPHOSPHONATE N-ACETYLTRANSFERASE-RELATED-RELATED"/>
    <property type="match status" value="1"/>
</dbReference>
<dbReference type="GO" id="GO:0016747">
    <property type="term" value="F:acyltransferase activity, transferring groups other than amino-acyl groups"/>
    <property type="evidence" value="ECO:0007669"/>
    <property type="project" value="InterPro"/>
</dbReference>
<organism evidence="4 6">
    <name type="scientific">Halodesulfurarchaeum formicicum</name>
    <dbReference type="NCBI Taxonomy" id="1873524"/>
    <lineage>
        <taxon>Archaea</taxon>
        <taxon>Methanobacteriati</taxon>
        <taxon>Methanobacteriota</taxon>
        <taxon>Stenosarchaea group</taxon>
        <taxon>Halobacteria</taxon>
        <taxon>Halobacteriales</taxon>
        <taxon>Halobacteriaceae</taxon>
        <taxon>Halodesulfurarchaeum</taxon>
    </lineage>
</organism>
<accession>A0A1D8S1U1</accession>
<proteinExistence type="predicted"/>
<dbReference type="EMBL" id="CP016070">
    <property type="protein sequence ID" value="AOW79334.1"/>
    <property type="molecule type" value="Genomic_DNA"/>
</dbReference>
<dbReference type="Pfam" id="PF00583">
    <property type="entry name" value="Acetyltransf_1"/>
    <property type="match status" value="1"/>
</dbReference>
<dbReference type="KEGG" id="hhsr:HSR6_0125"/>
<protein>
    <submittedName>
        <fullName evidence="4">Acetyltransferase, N-acetylglutamate synthase</fullName>
    </submittedName>
</protein>
<dbReference type="EMBL" id="CP016804">
    <property type="protein sequence ID" value="APE94599.1"/>
    <property type="molecule type" value="Genomic_DNA"/>
</dbReference>
<evidence type="ECO:0000256" key="1">
    <source>
        <dbReference type="ARBA" id="ARBA00022679"/>
    </source>
</evidence>
<sequence length="155" mass="16580">MTRSIRRAQEHDRDQLLAVRRAAISGLTESAAEQAWIEADEPVRAALASPDTAVFVVEDHGSIAGFGWLEAGAAQRFEPPVDGQLGGVFVHPHAARSGIGTLLVEAIETRAVESGLEALGLLTPADTVPFFEAQGYSQAEVAGSESKFQPMEKRR</sequence>
<dbReference type="PROSITE" id="PS51186">
    <property type="entry name" value="GNAT"/>
    <property type="match status" value="1"/>
</dbReference>
<dbReference type="InterPro" id="IPR000182">
    <property type="entry name" value="GNAT_dom"/>
</dbReference>
<dbReference type="CDD" id="cd04301">
    <property type="entry name" value="NAT_SF"/>
    <property type="match status" value="1"/>
</dbReference>
<evidence type="ECO:0000259" key="3">
    <source>
        <dbReference type="PROSITE" id="PS51186"/>
    </source>
</evidence>
<name>A0A1D8S1U1_9EURY</name>
<accession>A0A1J1AA39</accession>
<dbReference type="RefSeq" id="WP_070364112.1">
    <property type="nucleotide sequence ID" value="NZ_CP016070.1"/>
</dbReference>
<dbReference type="OrthoDB" id="111868at2157"/>
<reference evidence="4 6" key="1">
    <citation type="submission" date="2016-06" db="EMBL/GenBank/DDBJ databases">
        <title>Discovery of anaerobic lithoheterotrophic haloarchaeon capable of sulfur respiration by hydrogen and formate.</title>
        <authorList>
            <person name="Sorokin D.Y."/>
            <person name="Kublanov I.V."/>
            <person name="Roman P."/>
            <person name="Sinninghe Damste J.S."/>
            <person name="Golyshin P.N."/>
            <person name="Rojo D."/>
            <person name="Ciordia S."/>
            <person name="Mena Md.C."/>
            <person name="Ferrer M."/>
            <person name="Smedile F."/>
            <person name="Messina E."/>
            <person name="La Cono V."/>
            <person name="Yakimov M.M."/>
        </authorList>
    </citation>
    <scope>NUCLEOTIDE SEQUENCE [LARGE SCALE GENOMIC DNA]</scope>
    <source>
        <strain evidence="4 6">HTSR1</strain>
    </source>
</reference>